<protein>
    <recommendedName>
        <fullName evidence="4">DUF5673 domain-containing protein</fullName>
    </recommendedName>
</protein>
<feature type="transmembrane region" description="Helical" evidence="1">
    <location>
        <begin position="57"/>
        <end position="73"/>
    </location>
</feature>
<evidence type="ECO:0000256" key="1">
    <source>
        <dbReference type="SAM" id="Phobius"/>
    </source>
</evidence>
<dbReference type="EMBL" id="MHQK01000056">
    <property type="protein sequence ID" value="OHA00480.1"/>
    <property type="molecule type" value="Genomic_DNA"/>
</dbReference>
<comment type="caution">
    <text evidence="2">The sequence shown here is derived from an EMBL/GenBank/DDBJ whole genome shotgun (WGS) entry which is preliminary data.</text>
</comment>
<organism evidence="2 3">
    <name type="scientific">Candidatus Sungbacteria bacterium RIFCSPHIGHO2_02_FULL_49_20</name>
    <dbReference type="NCBI Taxonomy" id="1802272"/>
    <lineage>
        <taxon>Bacteria</taxon>
        <taxon>Candidatus Sungiibacteriota</taxon>
    </lineage>
</organism>
<name>A0A1G2KM10_9BACT</name>
<feature type="transmembrane region" description="Helical" evidence="1">
    <location>
        <begin position="79"/>
        <end position="95"/>
    </location>
</feature>
<dbReference type="AlphaFoldDB" id="A0A1G2KM10"/>
<keyword evidence="1" id="KW-0812">Transmembrane</keyword>
<proteinExistence type="predicted"/>
<keyword evidence="1" id="KW-1133">Transmembrane helix</keyword>
<dbReference type="Proteomes" id="UP000178710">
    <property type="component" value="Unassembled WGS sequence"/>
</dbReference>
<reference evidence="2 3" key="1">
    <citation type="journal article" date="2016" name="Nat. Commun.">
        <title>Thousands of microbial genomes shed light on interconnected biogeochemical processes in an aquifer system.</title>
        <authorList>
            <person name="Anantharaman K."/>
            <person name="Brown C.T."/>
            <person name="Hug L.A."/>
            <person name="Sharon I."/>
            <person name="Castelle C.J."/>
            <person name="Probst A.J."/>
            <person name="Thomas B.C."/>
            <person name="Singh A."/>
            <person name="Wilkins M.J."/>
            <person name="Karaoz U."/>
            <person name="Brodie E.L."/>
            <person name="Williams K.H."/>
            <person name="Hubbard S.S."/>
            <person name="Banfield J.F."/>
        </authorList>
    </citation>
    <scope>NUCLEOTIDE SEQUENCE [LARGE SCALE GENOMIC DNA]</scope>
</reference>
<sequence length="189" mass="21834">MVTKSPDPKVIDLKHPEATRRELRAAEIEEELADFIPPPILEWWTLEHDHIPKEGRWFLYGGIAAVVLAIIGLLMQNYFFVLFVVVASLVVYLYAKRHPQEILCSISAHGVQIGRNVYDFESLHSFWIFYELDGIKHLSLHSKKAMIPFVRVPLGEMNPVRLREVLIEYVPETEHEESFADIIARIVGF</sequence>
<keyword evidence="1" id="KW-0472">Membrane</keyword>
<evidence type="ECO:0008006" key="4">
    <source>
        <dbReference type="Google" id="ProtNLM"/>
    </source>
</evidence>
<accession>A0A1G2KM10</accession>
<gene>
    <name evidence="2" type="ORF">A3C12_03405</name>
</gene>
<evidence type="ECO:0000313" key="3">
    <source>
        <dbReference type="Proteomes" id="UP000178710"/>
    </source>
</evidence>
<evidence type="ECO:0000313" key="2">
    <source>
        <dbReference type="EMBL" id="OHA00480.1"/>
    </source>
</evidence>